<dbReference type="InterPro" id="IPR050072">
    <property type="entry name" value="Peptidase_M20A"/>
</dbReference>
<organism evidence="1 2">
    <name type="scientific">Alkalibacillus silvisoli</name>
    <dbReference type="NCBI Taxonomy" id="392823"/>
    <lineage>
        <taxon>Bacteria</taxon>
        <taxon>Bacillati</taxon>
        <taxon>Bacillota</taxon>
        <taxon>Bacilli</taxon>
        <taxon>Bacillales</taxon>
        <taxon>Bacillaceae</taxon>
        <taxon>Alkalibacillus</taxon>
    </lineage>
</organism>
<dbReference type="Pfam" id="PF01546">
    <property type="entry name" value="Peptidase_M20"/>
    <property type="match status" value="1"/>
</dbReference>
<gene>
    <name evidence="1" type="ORF">GCM10008935_12050</name>
</gene>
<dbReference type="PIRSF" id="PIRSF010386">
    <property type="entry name" value="RocB"/>
    <property type="match status" value="1"/>
</dbReference>
<reference evidence="2" key="1">
    <citation type="journal article" date="2019" name="Int. J. Syst. Evol. Microbiol.">
        <title>The Global Catalogue of Microorganisms (GCM) 10K type strain sequencing project: providing services to taxonomists for standard genome sequencing and annotation.</title>
        <authorList>
            <consortium name="The Broad Institute Genomics Platform"/>
            <consortium name="The Broad Institute Genome Sequencing Center for Infectious Disease"/>
            <person name="Wu L."/>
            <person name="Ma J."/>
        </authorList>
    </citation>
    <scope>NUCLEOTIDE SEQUENCE [LARGE SCALE GENOMIC DNA]</scope>
    <source>
        <strain evidence="2">JCM 14193</strain>
    </source>
</reference>
<name>A0ABP3JME9_9BACI</name>
<dbReference type="EMBL" id="BAAACZ010000009">
    <property type="protein sequence ID" value="GAA0458502.1"/>
    <property type="molecule type" value="Genomic_DNA"/>
</dbReference>
<comment type="caution">
    <text evidence="1">The sequence shown here is derived from an EMBL/GenBank/DDBJ whole genome shotgun (WGS) entry which is preliminary data.</text>
</comment>
<dbReference type="RefSeq" id="WP_343782438.1">
    <property type="nucleotide sequence ID" value="NZ_BAAACZ010000009.1"/>
</dbReference>
<evidence type="ECO:0000313" key="2">
    <source>
        <dbReference type="Proteomes" id="UP001500740"/>
    </source>
</evidence>
<protein>
    <submittedName>
        <fullName evidence="1">M20/M25/M40 family metallo-hydrolase</fullName>
    </submittedName>
</protein>
<dbReference type="PANTHER" id="PTHR43808">
    <property type="entry name" value="ACETYLORNITHINE DEACETYLASE"/>
    <property type="match status" value="1"/>
</dbReference>
<evidence type="ECO:0000313" key="1">
    <source>
        <dbReference type="EMBL" id="GAA0458502.1"/>
    </source>
</evidence>
<dbReference type="Gene3D" id="3.40.630.10">
    <property type="entry name" value="Zn peptidases"/>
    <property type="match status" value="1"/>
</dbReference>
<accession>A0ABP3JME9</accession>
<dbReference type="InterPro" id="IPR012166">
    <property type="entry name" value="Uncharacterised_RocB"/>
</dbReference>
<dbReference type="PANTHER" id="PTHR43808:SF27">
    <property type="entry name" value="PROTEIN ROCB"/>
    <property type="match status" value="1"/>
</dbReference>
<sequence>MKRWQSKQQLTELLCELVHYQSITGSTDEVEVVNYIHQLLESENYFQQNPNHLRIDELEDGRGVLTAFVKNGPSDDTIVLLSHIDVVDIDDYGAYKDYAFRPRELTHMFKNNVDVLPNEAKDDLLTGEWLFGRGAMDMKAGTTLHLSMVERAINSEWNGNILLLVVPDEEVNSLGMIKATEVLQTLQEQEKLNYKLCLNSEPMFRQYPDDQNMYLYTGSLGKVLPGFLCYGKETHVGEPFHGLNANLLISYLNKNLELNDAFLEKVGSEVTPPPVSLMNRDLKENYSVQTPVTAVSMYNILFMKQTVTDITDKLYRVMEQTKSEVEAHMAERFDRFQEQMDHSSDVSLFEVSILSYEELYQEAVRKFGEEEVVKRQRQLVEEREEGDRDFSTKVVQELAYMCNHLAPMIILFYSPPFYPAVSSEGDHLVQSVVNDVEHYMKVRDFKPTTLSYFNGISDLSFIGESTNNDHDMQTLINNLPLQQLKGNYIPKQSLKVPTMNVGPLGKDAHQWTERLELSYSFGQLPHIIAHTISQTFNEKVGK</sequence>
<dbReference type="SUPFAM" id="SSF53187">
    <property type="entry name" value="Zn-dependent exopeptidases"/>
    <property type="match status" value="1"/>
</dbReference>
<proteinExistence type="predicted"/>
<keyword evidence="2" id="KW-1185">Reference proteome</keyword>
<dbReference type="Proteomes" id="UP001500740">
    <property type="component" value="Unassembled WGS sequence"/>
</dbReference>
<dbReference type="InterPro" id="IPR002933">
    <property type="entry name" value="Peptidase_M20"/>
</dbReference>